<sequence length="1718" mass="181893">MEKDKGLFSFRKHPVGDFLDEKEGRKRKGGRLRQSMGFLMAAALIFNTLPASGLAVSASGREAGLCEHHTEHTPDCGYREAQPCTHEHTEECYKTVTECVHTHTDGCYPETGETEESMGEGNATPSDAGNREPSLCTHVCSEESGCVTKVLDCHHEHDESCGYQEAQDCGYVCEICNGTEPEDTGENTEDTGTDTAKCICETLCTEDSINGDCPVCGADDASLLDCKGKAPEENTENQEDTGICKHHQEHDADCGYIPKSEDGEGSLCTYKCRICPVEDLIAALPDKVTEDNAEDVRAQLEEILVLYGELNEDEQEEIDLSRCYELQEALDNANAPVQTAEEINISQTLKNILTAEDGGCPGHTFTGTGQAAMISVESGTHNVTFSGLNIFEAAYVGIAPNATMNLTLEGSNTIKGSECGIYVPKGATLVITAESAGSLDVSGPYSAGIGGSLYDLNNNDGDIDCGTVIINGGNITATGGSAGYASAGIGGAAGDFTNDGKGGNITINGGKVVAKGGFDGISDAPGIGGSTEASSDGLLTLSSANVLDSNTILGSKGTYNIKSAPTADMISVPSDMHYTSADMAAEIKGKVTLAGNVTICNQDFTVDTSGWILSVTKVSDMEYTATYTHADKGTISKTVIILPCIHNNGAALTHHDRVEADCTHTGILEYWECSVCGKKFSDQDGQNEITDTEIPIAAHTLTHHEKVDADCTQTGTLEYWECSVCKKIFSDKDGQAEITDIIIPITDHTLIHHAEQGATCTAAGNKEYWDCSICGKKFSDQDGKTEIADADIVIAVKAHTLTHHEGREAGCLTDGNIEYWSCDVCNKLFSDSDGKQEITDTKISAKGHEYGAWESTGNGTHTHSCQRSGCDSTETENCTGGTATYTEKAICTVCGGKYGELLKDAGAPTGEISISTNHWNSFLHTITFGLFFKKTEQVTITAQDNESGVASVSYYISDGELTEDEVKALDSWTAGNTDKTTFSISPDQSCVVYARITDNQGNVTYISSDGMVFDGTSPSITGVTDGETYCTSQTVTVTDDNLESVTVNGKEQALSDGKFTLGAASGAQTIEAADKAGNITTVTVTVNAGHDYSTDWKSDGSSHWHECACGDRTDTAAHIKDGGSVTKPATETETGIRTYKCSVCGYVMQEEMIDRLPPSHTHNYGTEWKSDADSHWYECSCGNKSELASHIEDGGSVTKAPTETETGVMTYKCRVCGYVIRTADIDKLPSSHTHNYSTDWKSDESSHWHECVCGDKTDTAAHTEDDGSVSKAPTEKETGVMTYKCSVCGCIMRTESIDVLPHTHSYGTVWKSDSSSHWHECTCGDKSDTAAHTEDGGSVTKAPTETEKGVRTYKCSVCGYVIRTEDIAKLPPSSGGGGSSGGNGDNGGSGGNSGGNENNGGSSGSDEGQGSGGNGSTNPGNGNTTPQPSVTQPTDTNTNPGNETAPGTGTTPVNPGSGNTVKPGTAPVSGTGTPAQGTKQPFIKGADGKIGWDVIRAEEEQAQEGSTINVDMNGSVVVPGDIFDSIKGKDITITFDMGNGILWSVDGKSITTDKAGDIDFSVKTETNAIPVDIVNNVTGERYSIQISLAYEGEFGFTAVLSIELGKENAGYTASLYYYNESTGELEFICSDEVAEDGTVSLAFTHASDYVIAIDGEQEEESGNATEPEQPDTPDKDSTGQAEESPQAWRPWWLIVVGALVVIMGIGVFFVVKKKEEDN</sequence>
<name>A0AC61QZE3_9FIRM</name>
<protein>
    <submittedName>
        <fullName evidence="1">Uncharacterized protein</fullName>
    </submittedName>
</protein>
<dbReference type="Proteomes" id="UP000307720">
    <property type="component" value="Unassembled WGS sequence"/>
</dbReference>
<dbReference type="EMBL" id="SRZB01000018">
    <property type="protein sequence ID" value="TGX98380.1"/>
    <property type="molecule type" value="Genomic_DNA"/>
</dbReference>
<reference evidence="1" key="1">
    <citation type="submission" date="2019-04" db="EMBL/GenBank/DDBJ databases">
        <title>Microbes associate with the intestines of laboratory mice.</title>
        <authorList>
            <person name="Navarre W."/>
            <person name="Wong E."/>
            <person name="Huang K."/>
            <person name="Tropini C."/>
            <person name="Ng K."/>
            <person name="Yu B."/>
        </authorList>
    </citation>
    <scope>NUCLEOTIDE SEQUENCE</scope>
    <source>
        <strain evidence="1">NM72_1-8</strain>
    </source>
</reference>
<comment type="caution">
    <text evidence="1">The sequence shown here is derived from an EMBL/GenBank/DDBJ whole genome shotgun (WGS) entry which is preliminary data.</text>
</comment>
<proteinExistence type="predicted"/>
<keyword evidence="2" id="KW-1185">Reference proteome</keyword>
<accession>A0AC61QZE3</accession>
<evidence type="ECO:0000313" key="1">
    <source>
        <dbReference type="EMBL" id="TGX98380.1"/>
    </source>
</evidence>
<gene>
    <name evidence="1" type="ORF">E5357_09180</name>
</gene>
<evidence type="ECO:0000313" key="2">
    <source>
        <dbReference type="Proteomes" id="UP000307720"/>
    </source>
</evidence>
<organism evidence="1 2">
    <name type="scientific">Hominisplanchenecus murintestinalis</name>
    <dbReference type="NCBI Taxonomy" id="2941517"/>
    <lineage>
        <taxon>Bacteria</taxon>
        <taxon>Bacillati</taxon>
        <taxon>Bacillota</taxon>
        <taxon>Clostridia</taxon>
        <taxon>Lachnospirales</taxon>
        <taxon>Lachnospiraceae</taxon>
        <taxon>Hominisplanchenecus</taxon>
    </lineage>
</organism>